<dbReference type="Pfam" id="PF16257">
    <property type="entry name" value="UxaE"/>
    <property type="match status" value="1"/>
</dbReference>
<feature type="binding site" evidence="1">
    <location>
        <position position="259"/>
    </location>
    <ligand>
        <name>a divalent metal cation</name>
        <dbReference type="ChEBI" id="CHEBI:60240"/>
    </ligand>
</feature>
<dbReference type="RefSeq" id="WP_418891201.1">
    <property type="nucleotide sequence ID" value="NZ_JBEUWX010000002.1"/>
</dbReference>
<comment type="function">
    <text evidence="1">Catalyzes the epimerization of D-tagaturonate (D-TagA) to D-fructuronate (D-FruA).</text>
</comment>
<feature type="binding site" evidence="1">
    <location>
        <position position="81"/>
    </location>
    <ligand>
        <name>a divalent metal cation</name>
        <dbReference type="ChEBI" id="CHEBI:60240"/>
    </ligand>
</feature>
<keyword evidence="1" id="KW-0479">Metal-binding</keyword>
<dbReference type="HAMAP" id="MF_02243">
    <property type="entry name" value="UxaE"/>
    <property type="match status" value="1"/>
</dbReference>
<dbReference type="EC" id="5.1.2.7" evidence="1"/>
<dbReference type="Proteomes" id="UP001574673">
    <property type="component" value="Unassembled WGS sequence"/>
</dbReference>
<keyword evidence="1" id="KW-0413">Isomerase</keyword>
<accession>A0ABV4UEP4</accession>
<comment type="similarity">
    <text evidence="1">Belongs to the UxaE family.</text>
</comment>
<dbReference type="EMBL" id="JBEUWX010000002">
    <property type="protein sequence ID" value="MFA9950122.1"/>
    <property type="molecule type" value="Genomic_DNA"/>
</dbReference>
<feature type="binding site" evidence="1">
    <location>
        <position position="219"/>
    </location>
    <ligand>
        <name>a divalent metal cation</name>
        <dbReference type="ChEBI" id="CHEBI:60240"/>
    </ligand>
</feature>
<evidence type="ECO:0000256" key="1">
    <source>
        <dbReference type="HAMAP-Rule" id="MF_02243"/>
    </source>
</evidence>
<comment type="catalytic activity">
    <reaction evidence="1">
        <text>keto-D-tagaturonate = keto-D-fructuronate</text>
        <dbReference type="Rhea" id="RHEA:51656"/>
        <dbReference type="ChEBI" id="CHEBI:17886"/>
        <dbReference type="ChEBI" id="CHEBI:59881"/>
        <dbReference type="EC" id="5.1.2.7"/>
    </reaction>
</comment>
<feature type="active site" description="Proton acceptor" evidence="1">
    <location>
        <position position="80"/>
    </location>
</feature>
<evidence type="ECO:0000313" key="3">
    <source>
        <dbReference type="Proteomes" id="UP001574673"/>
    </source>
</evidence>
<comment type="cofactor">
    <cofactor evidence="1">
        <name>a divalent metal cation</name>
        <dbReference type="ChEBI" id="CHEBI:60240"/>
    </cofactor>
</comment>
<gene>
    <name evidence="1" type="primary">uxaE</name>
    <name evidence="2" type="ORF">ABCS64_07295</name>
</gene>
<dbReference type="InterPro" id="IPR032586">
    <property type="entry name" value="UxaE"/>
</dbReference>
<keyword evidence="3" id="KW-1185">Reference proteome</keyword>
<sequence length="416" mass="46518">MKKLGKYSFGTGDRFSHQGEAQLAGLLKAQRELGVTITPVWNKSNREHNFIHSEPTDTRREADAAVKALDYAEPYFVDADHINLNTVDRYIKPCDFFTLDVADYIGKPATPAEIEAFVVRQQRFVGPLKIPGIDEPFEVTSAWLARFAEKFLFAVSEAEKIYRHIASQKGAGNFITEVSMDEVDEPQKPLDMLFILKALADLKVPVQTIAPKFTGRFNKGVDYQGNVGQFGKEFEEDMLVIDYAIAHFGLPAELKLSVHSGSDKFSIYPVIGGLLRKHDKGVHVKTAGTTWLEEVIGLSISGKEGLSLARAIYAGAYGRKDELCGPYATVIDIREEQLPTPDAVNQWRGEDFASALRHIPDHPKYNPSVRQLIHVGFKVAAEMGKVYTDALEKNRQVIASCVTENIFDRHLRRMFG</sequence>
<organism evidence="2 3">
    <name type="scientific">Dentiradicibacter hellwigii</name>
    <dbReference type="NCBI Taxonomy" id="3149053"/>
    <lineage>
        <taxon>Bacteria</taxon>
        <taxon>Pseudomonadati</taxon>
        <taxon>Pseudomonadota</taxon>
        <taxon>Betaproteobacteria</taxon>
        <taxon>Rhodocyclales</taxon>
        <taxon>Rhodocyclaceae</taxon>
        <taxon>Dentiradicibacter</taxon>
    </lineage>
</organism>
<protein>
    <recommendedName>
        <fullName evidence="1">Tagaturonate/fructuronate epimerase</fullName>
        <shortName evidence="1">D-TagA/D-FruA epimerase</shortName>
        <ecNumber evidence="1">5.1.2.7</ecNumber>
    </recommendedName>
</protein>
<name>A0ABV4UEP4_9RHOO</name>
<evidence type="ECO:0000313" key="2">
    <source>
        <dbReference type="EMBL" id="MFA9950122.1"/>
    </source>
</evidence>
<feature type="active site" description="Proton donor" evidence="1">
    <location>
        <position position="177"/>
    </location>
</feature>
<proteinExistence type="inferred from homology"/>
<reference evidence="3" key="1">
    <citation type="submission" date="2024-06" db="EMBL/GenBank/DDBJ databases">
        <title>Radixoralia hellwigii gen. nov., sp nov., isolated from a root canal in the human oral cavity.</title>
        <authorList>
            <person name="Bartsch S."/>
            <person name="Wittmer A."/>
            <person name="Schulz A.-K."/>
            <person name="Neumann-Schaal M."/>
            <person name="Wolf J."/>
            <person name="Gronow S."/>
            <person name="Tennert C."/>
            <person name="Haecker G."/>
            <person name="Cieplik F."/>
            <person name="Al-Ahmad A."/>
        </authorList>
    </citation>
    <scope>NUCLEOTIDE SEQUENCE [LARGE SCALE GENOMIC DNA]</scope>
    <source>
        <strain evidence="3">Wk13</strain>
    </source>
</reference>
<comment type="caution">
    <text evidence="2">The sequence shown here is derived from an EMBL/GenBank/DDBJ whole genome shotgun (WGS) entry which is preliminary data.</text>
</comment>